<evidence type="ECO:0000256" key="3">
    <source>
        <dbReference type="SAM" id="MobiDB-lite"/>
    </source>
</evidence>
<dbReference type="InterPro" id="IPR051909">
    <property type="entry name" value="MFP_Cation_Efflux"/>
</dbReference>
<organism evidence="7">
    <name type="scientific">Candidatus Criblamydia sequanensis CRIB-18</name>
    <dbReference type="NCBI Taxonomy" id="1437425"/>
    <lineage>
        <taxon>Bacteria</taxon>
        <taxon>Pseudomonadati</taxon>
        <taxon>Chlamydiota</taxon>
        <taxon>Chlamydiia</taxon>
        <taxon>Parachlamydiales</taxon>
        <taxon>Candidatus Criblamydiaceae</taxon>
        <taxon>Candidatus Criblamydia</taxon>
    </lineage>
</organism>
<protein>
    <submittedName>
        <fullName evidence="7">Conserved putative secreted protein</fullName>
    </submittedName>
</protein>
<evidence type="ECO:0000256" key="2">
    <source>
        <dbReference type="ARBA" id="ARBA00022448"/>
    </source>
</evidence>
<feature type="domain" description="CusB-like beta-barrel" evidence="6">
    <location>
        <begin position="240"/>
        <end position="314"/>
    </location>
</feature>
<feature type="region of interest" description="Disordered" evidence="3">
    <location>
        <begin position="24"/>
        <end position="54"/>
    </location>
</feature>
<evidence type="ECO:0000256" key="4">
    <source>
        <dbReference type="SAM" id="SignalP"/>
    </source>
</evidence>
<keyword evidence="2" id="KW-0813">Transport</keyword>
<evidence type="ECO:0000259" key="6">
    <source>
        <dbReference type="Pfam" id="PF25954"/>
    </source>
</evidence>
<evidence type="ECO:0000256" key="1">
    <source>
        <dbReference type="ARBA" id="ARBA00009477"/>
    </source>
</evidence>
<reference evidence="7" key="2">
    <citation type="submission" date="2014-09" db="EMBL/GenBank/DDBJ databases">
        <title>Criblamydia sequanensis harbors a mega-plasmid encoding arsenite resistance.</title>
        <authorList>
            <person name="Bertelli C."/>
            <person name="Goesmann A."/>
            <person name="Greub G."/>
        </authorList>
    </citation>
    <scope>NUCLEOTIDE SEQUENCE [LARGE SCALE GENOMIC DNA]</scope>
    <source>
        <strain evidence="7">CRIB-18</strain>
        <plasmid evidence="7">1</plasmid>
    </source>
</reference>
<evidence type="ECO:0000313" key="7">
    <source>
        <dbReference type="EMBL" id="CDR35273.1"/>
    </source>
</evidence>
<feature type="signal peptide" evidence="4">
    <location>
        <begin position="1"/>
        <end position="24"/>
    </location>
</feature>
<dbReference type="GO" id="GO:0016020">
    <property type="term" value="C:membrane"/>
    <property type="evidence" value="ECO:0007669"/>
    <property type="project" value="InterPro"/>
</dbReference>
<dbReference type="NCBIfam" id="TIGR01730">
    <property type="entry name" value="RND_mfp"/>
    <property type="match status" value="1"/>
</dbReference>
<feature type="domain" description="CusB-like barrel-sandwich hybrid" evidence="5">
    <location>
        <begin position="104"/>
        <end position="232"/>
    </location>
</feature>
<dbReference type="Pfam" id="PF25919">
    <property type="entry name" value="BSH_CusB"/>
    <property type="match status" value="1"/>
</dbReference>
<dbReference type="PANTHER" id="PTHR30097:SF15">
    <property type="entry name" value="CATION EFFLUX SYSTEM PROTEIN CUSB"/>
    <property type="match status" value="1"/>
</dbReference>
<dbReference type="FunFam" id="2.40.30.170:FF:000010">
    <property type="entry name" value="Efflux RND transporter periplasmic adaptor subunit"/>
    <property type="match status" value="1"/>
</dbReference>
<dbReference type="Gene3D" id="2.40.30.170">
    <property type="match status" value="1"/>
</dbReference>
<sequence length="402" mass="44905">MRLRALKSSLIAFLVAITVTSCQSEQETPKAQPEHETMKVKPEAETKPESMSNMEGMPSGYAEVKIDPQRIQLFGVRTEKIISRELSKSVRAVGIVAADERLVKNIQTKFSGWIVDLYVNFTNQSVKKGEPLFSVYSPALLATQEEYLIAKKGTKNQLKGTFGEEYSRTNQKLLESVKQRLELWDIPQEEIERLDRQGTPMRTLTIRSPIDGIVLQKNAFAGMNVEPGMNTFIVANLSHIWVLADIFEQDIASILIGQQATFIMNAFPGRVFEGQVDFINYVLDQTTRTTKVRLEFHNPEILMKPGMYGVVELTIPIGFVLALPEAAVIDTGTQKIVFIEKGPGLYMPVEVQLGAKGGEFYQVLKGLNENDLVVTSSQFLMDSESRIKATGGGMQGMEMEKK</sequence>
<dbReference type="EMBL" id="LK031773">
    <property type="protein sequence ID" value="CDR35273.1"/>
    <property type="molecule type" value="Genomic_DNA"/>
</dbReference>
<dbReference type="AlphaFoldDB" id="A0A090D131"/>
<dbReference type="InterPro" id="IPR006143">
    <property type="entry name" value="RND_pump_MFP"/>
</dbReference>
<dbReference type="GO" id="GO:0046914">
    <property type="term" value="F:transition metal ion binding"/>
    <property type="evidence" value="ECO:0007669"/>
    <property type="project" value="TreeGrafter"/>
</dbReference>
<accession>A0A090D131</accession>
<dbReference type="Gene3D" id="6.10.140.730">
    <property type="match status" value="1"/>
</dbReference>
<dbReference type="GO" id="GO:0022857">
    <property type="term" value="F:transmembrane transporter activity"/>
    <property type="evidence" value="ECO:0007669"/>
    <property type="project" value="InterPro"/>
</dbReference>
<dbReference type="SUPFAM" id="SSF111369">
    <property type="entry name" value="HlyD-like secretion proteins"/>
    <property type="match status" value="1"/>
</dbReference>
<name>A0A090D131_9BACT</name>
<feature type="chain" id="PRO_5001853649" evidence="4">
    <location>
        <begin position="25"/>
        <end position="402"/>
    </location>
</feature>
<comment type="similarity">
    <text evidence="1">Belongs to the membrane fusion protein (MFP) (TC 8.A.1) family.</text>
</comment>
<reference evidence="7" key="1">
    <citation type="submission" date="2013-12" db="EMBL/GenBank/DDBJ databases">
        <authorList>
            <person name="Li W."/>
            <person name="Chetelat R.T."/>
        </authorList>
    </citation>
    <scope>NUCLEOTIDE SEQUENCE</scope>
    <source>
        <strain evidence="7">CRIB-18</strain>
        <plasmid evidence="7">1</plasmid>
    </source>
</reference>
<dbReference type="GO" id="GO:0015679">
    <property type="term" value="P:plasma membrane copper ion transport"/>
    <property type="evidence" value="ECO:0007669"/>
    <property type="project" value="TreeGrafter"/>
</dbReference>
<dbReference type="InterPro" id="IPR058790">
    <property type="entry name" value="BSH_CusB"/>
</dbReference>
<dbReference type="PANTHER" id="PTHR30097">
    <property type="entry name" value="CATION EFFLUX SYSTEM PROTEIN CUSB"/>
    <property type="match status" value="1"/>
</dbReference>
<dbReference type="Gene3D" id="2.40.420.20">
    <property type="match status" value="1"/>
</dbReference>
<keyword evidence="4" id="KW-0732">Signal</keyword>
<geneLocation type="plasmid" evidence="7">
    <name>1</name>
</geneLocation>
<proteinExistence type="inferred from homology"/>
<dbReference type="GO" id="GO:0060003">
    <property type="term" value="P:copper ion export"/>
    <property type="evidence" value="ECO:0007669"/>
    <property type="project" value="TreeGrafter"/>
</dbReference>
<dbReference type="PROSITE" id="PS51257">
    <property type="entry name" value="PROKAR_LIPOPROTEIN"/>
    <property type="match status" value="1"/>
</dbReference>
<keyword evidence="7" id="KW-0614">Plasmid</keyword>
<dbReference type="Gene3D" id="2.40.50.100">
    <property type="match status" value="1"/>
</dbReference>
<gene>
    <name evidence="7" type="ORF">CSEC_p0002</name>
</gene>
<evidence type="ECO:0000259" key="5">
    <source>
        <dbReference type="Pfam" id="PF25919"/>
    </source>
</evidence>
<dbReference type="GO" id="GO:0030288">
    <property type="term" value="C:outer membrane-bounded periplasmic space"/>
    <property type="evidence" value="ECO:0007669"/>
    <property type="project" value="TreeGrafter"/>
</dbReference>
<dbReference type="RefSeq" id="WP_176454799.1">
    <property type="nucleotide sequence ID" value="NZ_LK031773.1"/>
</dbReference>
<dbReference type="InterPro" id="IPR058792">
    <property type="entry name" value="Beta-barrel_RND_2"/>
</dbReference>
<dbReference type="Pfam" id="PF25954">
    <property type="entry name" value="Beta-barrel_RND_2"/>
    <property type="match status" value="1"/>
</dbReference>
<feature type="compositionally biased region" description="Basic and acidic residues" evidence="3">
    <location>
        <begin position="32"/>
        <end position="48"/>
    </location>
</feature>